<evidence type="ECO:0000256" key="1">
    <source>
        <dbReference type="SAM" id="MobiDB-lite"/>
    </source>
</evidence>
<dbReference type="GeneID" id="117564694"/>
<feature type="compositionally biased region" description="Polar residues" evidence="1">
    <location>
        <begin position="401"/>
        <end position="412"/>
    </location>
</feature>
<evidence type="ECO:0000313" key="4">
    <source>
        <dbReference type="RefSeq" id="XP_051858643.1"/>
    </source>
</evidence>
<name>A0A9C6WD60_DROAB</name>
<dbReference type="RefSeq" id="XP_051858643.1">
    <property type="nucleotide sequence ID" value="XM_052002683.1"/>
</dbReference>
<evidence type="ECO:0000313" key="3">
    <source>
        <dbReference type="Proteomes" id="UP000515160"/>
    </source>
</evidence>
<feature type="compositionally biased region" description="Low complexity" evidence="1">
    <location>
        <begin position="504"/>
        <end position="520"/>
    </location>
</feature>
<feature type="signal peptide" evidence="2">
    <location>
        <begin position="1"/>
        <end position="23"/>
    </location>
</feature>
<feature type="compositionally biased region" description="Basic and acidic residues" evidence="1">
    <location>
        <begin position="636"/>
        <end position="653"/>
    </location>
</feature>
<feature type="compositionally biased region" description="Basic and acidic residues" evidence="1">
    <location>
        <begin position="387"/>
        <end position="399"/>
    </location>
</feature>
<dbReference type="OrthoDB" id="6925743at2759"/>
<protein>
    <submittedName>
        <fullName evidence="4">Uncharacterized protein LOC117564694</fullName>
    </submittedName>
</protein>
<dbReference type="Proteomes" id="UP000515160">
    <property type="component" value="Chromosome X"/>
</dbReference>
<proteinExistence type="predicted"/>
<reference evidence="4" key="1">
    <citation type="submission" date="2025-08" db="UniProtKB">
        <authorList>
            <consortium name="RefSeq"/>
        </authorList>
    </citation>
    <scope>IDENTIFICATION</scope>
    <source>
        <strain evidence="4">15112-1751.03</strain>
        <tissue evidence="4">Whole Adult</tissue>
    </source>
</reference>
<evidence type="ECO:0000256" key="2">
    <source>
        <dbReference type="SAM" id="SignalP"/>
    </source>
</evidence>
<feature type="compositionally biased region" description="Low complexity" evidence="1">
    <location>
        <begin position="615"/>
        <end position="625"/>
    </location>
</feature>
<accession>A0A9C6WD60</accession>
<feature type="compositionally biased region" description="Low complexity" evidence="1">
    <location>
        <begin position="551"/>
        <end position="571"/>
    </location>
</feature>
<sequence length="742" mass="81320">MRNLCWPSIVSVLLALAAQKVSAIVGTGRDVVLTPKQALQLNGKRLFYEEQQQQPAADRSWEHTLKHVTYVTLFTDAALGAASGNLSQLHDYHDFLQTPYVPATAAGQAQAPSSRFGDIVTLASGRLEQLSSNGSYRFVEGATDARDAVQRADPSVVQTRAVWRVQRIRHRDGEQSPNPRYHYEMKYSVSPVAASLGWPPQSYIQKESDYPQSFGRIAYEEKRDQTFAQRRQDRQPQATFVRGIFQPPPPASALNIGEYLKAGPEPPKSSPKIELFPGLFNLGLRPNYIPATTFRPSYPIKFAAHPELTTPLERFPLPNELSGTAGDAGGVPAAAPPVTHHFHHHFYMATGHGNAQPELGYRPSLSTPAPPTSALPLPHSHSHSHYHQHEHSDEGHREVQFPTNHASGSTESLETDEDLYHSQDQHALRSPHVYSVYDPASKYQSSKLATPLLIYAGAGGEADSGEDHKSFVHSEPLEETIYRYSEPDPLYVHQNPVDVLQLETPQQQQQPQPHHAQATTGDEEEPEDQLSEHVEGGEQRPAGSQKQAKLATTPATTTTTTTSSTEAMMTSTTTAKPTFAATPSKASFVSTSTSFTPLRALSRYRTTPRITAGRSTTSTTTTTETPSFAKWKQRRKENTTHGPDSKPKSSLRHESKVVFIPTTTATITTTTTKSPAITTEPPATTSTTTVAVLDAVKPVPGREVIEVLTQKSVSKSVSIKVGENGEEIPIIVDDDENEVKPS</sequence>
<feature type="region of interest" description="Disordered" evidence="1">
    <location>
        <begin position="353"/>
        <end position="427"/>
    </location>
</feature>
<feature type="region of interest" description="Disordered" evidence="1">
    <location>
        <begin position="600"/>
        <end position="653"/>
    </location>
</feature>
<feature type="region of interest" description="Disordered" evidence="1">
    <location>
        <begin position="504"/>
        <end position="571"/>
    </location>
</feature>
<keyword evidence="3" id="KW-1185">Reference proteome</keyword>
<feature type="compositionally biased region" description="Basic and acidic residues" evidence="1">
    <location>
        <begin position="418"/>
        <end position="427"/>
    </location>
</feature>
<gene>
    <name evidence="4" type="primary">LOC117564694</name>
</gene>
<feature type="chain" id="PRO_5039622103" evidence="2">
    <location>
        <begin position="24"/>
        <end position="742"/>
    </location>
</feature>
<dbReference type="AlphaFoldDB" id="A0A9C6WD60"/>
<keyword evidence="2" id="KW-0732">Signal</keyword>
<organism evidence="3 4">
    <name type="scientific">Drosophila albomicans</name>
    <name type="common">Fruit fly</name>
    <dbReference type="NCBI Taxonomy" id="7291"/>
    <lineage>
        <taxon>Eukaryota</taxon>
        <taxon>Metazoa</taxon>
        <taxon>Ecdysozoa</taxon>
        <taxon>Arthropoda</taxon>
        <taxon>Hexapoda</taxon>
        <taxon>Insecta</taxon>
        <taxon>Pterygota</taxon>
        <taxon>Neoptera</taxon>
        <taxon>Endopterygota</taxon>
        <taxon>Diptera</taxon>
        <taxon>Brachycera</taxon>
        <taxon>Muscomorpha</taxon>
        <taxon>Ephydroidea</taxon>
        <taxon>Drosophilidae</taxon>
        <taxon>Drosophila</taxon>
    </lineage>
</organism>